<dbReference type="RefSeq" id="WP_091379688.1">
    <property type="nucleotide sequence ID" value="NZ_FNDV01000014.1"/>
</dbReference>
<evidence type="ECO:0000256" key="1">
    <source>
        <dbReference type="ARBA" id="ARBA00003741"/>
    </source>
</evidence>
<comment type="pathway">
    <text evidence="2 9">Amine and polyamine biosynthesis; ectoine biosynthesis; L-ectoine from L-aspartate 4-semialdehyde: step 2/3.</text>
</comment>
<dbReference type="EMBL" id="FNJB01000009">
    <property type="protein sequence ID" value="SDP43899.1"/>
    <property type="molecule type" value="Genomic_DNA"/>
</dbReference>
<dbReference type="NCBIfam" id="TIGR02406">
    <property type="entry name" value="ectoine_EctA"/>
    <property type="match status" value="1"/>
</dbReference>
<dbReference type="Pfam" id="PF00583">
    <property type="entry name" value="Acetyltransf_1"/>
    <property type="match status" value="1"/>
</dbReference>
<evidence type="ECO:0000313" key="12">
    <source>
        <dbReference type="Proteomes" id="UP000199651"/>
    </source>
</evidence>
<accession>A0A1H0SQU1</accession>
<feature type="domain" description="N-acetyltransferase" evidence="10">
    <location>
        <begin position="8"/>
        <end position="163"/>
    </location>
</feature>
<evidence type="ECO:0000256" key="9">
    <source>
        <dbReference type="RuleBase" id="RU365045"/>
    </source>
</evidence>
<dbReference type="SUPFAM" id="SSF55729">
    <property type="entry name" value="Acyl-CoA N-acyltransferases (Nat)"/>
    <property type="match status" value="1"/>
</dbReference>
<dbReference type="PANTHER" id="PTHR43072">
    <property type="entry name" value="N-ACETYLTRANSFERASE"/>
    <property type="match status" value="1"/>
</dbReference>
<evidence type="ECO:0000256" key="8">
    <source>
        <dbReference type="ARBA" id="ARBA00048924"/>
    </source>
</evidence>
<comment type="catalytic activity">
    <reaction evidence="8 9">
        <text>L-2,4-diaminobutanoate + acetyl-CoA = (2S)-4-acetamido-2-aminobutanoate + CoA + H(+)</text>
        <dbReference type="Rhea" id="RHEA:16901"/>
        <dbReference type="ChEBI" id="CHEBI:15378"/>
        <dbReference type="ChEBI" id="CHEBI:57287"/>
        <dbReference type="ChEBI" id="CHEBI:57288"/>
        <dbReference type="ChEBI" id="CHEBI:58761"/>
        <dbReference type="ChEBI" id="CHEBI:58929"/>
        <dbReference type="EC" id="2.3.1.178"/>
    </reaction>
</comment>
<keyword evidence="6 9" id="KW-0808">Transferase</keyword>
<keyword evidence="12" id="KW-1185">Reference proteome</keyword>
<evidence type="ECO:0000256" key="6">
    <source>
        <dbReference type="ARBA" id="ARBA00022679"/>
    </source>
</evidence>
<evidence type="ECO:0000256" key="3">
    <source>
        <dbReference type="ARBA" id="ARBA00010712"/>
    </source>
</evidence>
<dbReference type="InterPro" id="IPR012772">
    <property type="entry name" value="Ectoine_EctA"/>
</dbReference>
<dbReference type="InterPro" id="IPR000182">
    <property type="entry name" value="GNAT_dom"/>
</dbReference>
<dbReference type="PANTHER" id="PTHR43072:SF60">
    <property type="entry name" value="L-2,4-DIAMINOBUTYRIC ACID ACETYLTRANSFERASE"/>
    <property type="match status" value="1"/>
</dbReference>
<proteinExistence type="inferred from homology"/>
<dbReference type="EC" id="2.3.1.178" evidence="4 9"/>
<protein>
    <recommendedName>
        <fullName evidence="5 9">L-2,4-diaminobutyric acid acetyltransferase</fullName>
        <shortName evidence="9">DABA acetyltransferase</shortName>
        <ecNumber evidence="4 9">2.3.1.178</ecNumber>
    </recommendedName>
</protein>
<evidence type="ECO:0000256" key="2">
    <source>
        <dbReference type="ARBA" id="ARBA00004978"/>
    </source>
</evidence>
<gene>
    <name evidence="9" type="primary">ectA</name>
    <name evidence="11" type="ORF">SAMN05192558_10941</name>
</gene>
<dbReference type="GO" id="GO:0033816">
    <property type="term" value="F:diaminobutyrate acetyltransferase activity"/>
    <property type="evidence" value="ECO:0007669"/>
    <property type="project" value="UniProtKB-EC"/>
</dbReference>
<evidence type="ECO:0000313" key="11">
    <source>
        <dbReference type="EMBL" id="SDP43899.1"/>
    </source>
</evidence>
<evidence type="ECO:0000256" key="7">
    <source>
        <dbReference type="ARBA" id="ARBA00023315"/>
    </source>
</evidence>
<evidence type="ECO:0000256" key="4">
    <source>
        <dbReference type="ARBA" id="ARBA00012355"/>
    </source>
</evidence>
<comment type="function">
    <text evidence="1 9">Catalyzes the acetylation of L-2,4-diaminobutyrate (DABA) to gamma-N-acetyl-alpha,gamma-diaminobutyric acid (ADABA) with acetyl coenzyme A.</text>
</comment>
<sequence length="169" mass="18512">MSGKRVREEIGAPSIADGAAIWRIARDSRALDLNSSYAYLLWCRDFAQTSAVARIDGQVVGFVIGFLRPECPDTVVVWQIAVDESQRGSGLGGRLLDHLMARVAAQGVCRLETTITADNAASIGLFASLARRHHARLGRSELFSADHFPDDHEAEDLYRIDFPNGDGEQ</sequence>
<keyword evidence="7 9" id="KW-0012">Acyltransferase</keyword>
<dbReference type="UniPathway" id="UPA00067">
    <property type="reaction ID" value="UER00122"/>
</dbReference>
<organism evidence="11 12">
    <name type="scientific">Actinokineospora alba</name>
    <dbReference type="NCBI Taxonomy" id="504798"/>
    <lineage>
        <taxon>Bacteria</taxon>
        <taxon>Bacillati</taxon>
        <taxon>Actinomycetota</taxon>
        <taxon>Actinomycetes</taxon>
        <taxon>Pseudonocardiales</taxon>
        <taxon>Pseudonocardiaceae</taxon>
        <taxon>Actinokineospora</taxon>
    </lineage>
</organism>
<dbReference type="GO" id="GO:0019491">
    <property type="term" value="P:ectoine biosynthetic process"/>
    <property type="evidence" value="ECO:0007669"/>
    <property type="project" value="UniProtKB-UniPathway"/>
</dbReference>
<comment type="similarity">
    <text evidence="3 9">Belongs to the acetyltransferase family. EctA subfamily.</text>
</comment>
<name>A0A1H0SQU1_9PSEU</name>
<dbReference type="PROSITE" id="PS51186">
    <property type="entry name" value="GNAT"/>
    <property type="match status" value="1"/>
</dbReference>
<dbReference type="STRING" id="504798.SAMN05421871_114105"/>
<dbReference type="CDD" id="cd04301">
    <property type="entry name" value="NAT_SF"/>
    <property type="match status" value="1"/>
</dbReference>
<dbReference type="InterPro" id="IPR016181">
    <property type="entry name" value="Acyl_CoA_acyltransferase"/>
</dbReference>
<dbReference type="Gene3D" id="3.40.630.30">
    <property type="match status" value="1"/>
</dbReference>
<dbReference type="AlphaFoldDB" id="A0A1H0SQU1"/>
<dbReference type="OrthoDB" id="2436196at2"/>
<reference evidence="12" key="1">
    <citation type="submission" date="2016-10" db="EMBL/GenBank/DDBJ databases">
        <authorList>
            <person name="Varghese N."/>
            <person name="Submissions S."/>
        </authorList>
    </citation>
    <scope>NUCLEOTIDE SEQUENCE [LARGE SCALE GENOMIC DNA]</scope>
    <source>
        <strain evidence="12">IBRC-M 10655</strain>
    </source>
</reference>
<evidence type="ECO:0000256" key="5">
    <source>
        <dbReference type="ARBA" id="ARBA00017935"/>
    </source>
</evidence>
<dbReference type="Proteomes" id="UP000199651">
    <property type="component" value="Unassembled WGS sequence"/>
</dbReference>
<evidence type="ECO:0000259" key="10">
    <source>
        <dbReference type="PROSITE" id="PS51186"/>
    </source>
</evidence>